<dbReference type="Gene3D" id="1.20.1420.30">
    <property type="entry name" value="NCX, central ion-binding region"/>
    <property type="match status" value="2"/>
</dbReference>
<feature type="transmembrane region" description="Helical" evidence="6">
    <location>
        <begin position="74"/>
        <end position="97"/>
    </location>
</feature>
<feature type="transmembrane region" description="Helical" evidence="6">
    <location>
        <begin position="6"/>
        <end position="26"/>
    </location>
</feature>
<dbReference type="Pfam" id="PF01699">
    <property type="entry name" value="Na_Ca_ex"/>
    <property type="match status" value="2"/>
</dbReference>
<dbReference type="RefSeq" id="WP_071973346.1">
    <property type="nucleotide sequence ID" value="NZ_CP018076.1"/>
</dbReference>
<protein>
    <submittedName>
        <fullName evidence="8">Cation transporter</fullName>
    </submittedName>
</protein>
<dbReference type="AlphaFoldDB" id="A0A1J0WKZ8"/>
<sequence>MISDLPLHLLLLVFAAAIVVVVLASIKATQLADVIADRTQMGEALTGGLILGGATSLAGIVVSVNAALSGDASFAFSNAVGGIAAQTLFLAVADLLHKRANLEHAAAEPANLFQAVMLIVLLSLPIGAMAGPDIAYLGIHPVSVLMFLAYLAGTRLASNISEEPMWRPVKTPETREDEPEDDKEAGRSARGPATKFAVLVVLMGCGGWVISQVGGTFITRFALSSSLVGSLITAVVTSLPELVTTLVAVRRGALQLAVGGIIGGNTFDTLFLVASDIAYRDGSIFHAVELHDLYWLATGLMMTAVLLGGLILRQRAGPARIGIESVLIMGIYATALVVELTA</sequence>
<evidence type="ECO:0000256" key="5">
    <source>
        <dbReference type="SAM" id="MobiDB-lite"/>
    </source>
</evidence>
<evidence type="ECO:0000313" key="9">
    <source>
        <dbReference type="Proteomes" id="UP000181897"/>
    </source>
</evidence>
<evidence type="ECO:0000313" key="8">
    <source>
        <dbReference type="EMBL" id="APE44999.1"/>
    </source>
</evidence>
<evidence type="ECO:0000256" key="3">
    <source>
        <dbReference type="ARBA" id="ARBA00022989"/>
    </source>
</evidence>
<dbReference type="InterPro" id="IPR044880">
    <property type="entry name" value="NCX_ion-bd_dom_sf"/>
</dbReference>
<evidence type="ECO:0000256" key="2">
    <source>
        <dbReference type="ARBA" id="ARBA00022692"/>
    </source>
</evidence>
<feature type="transmembrane region" description="Helical" evidence="6">
    <location>
        <begin position="252"/>
        <end position="273"/>
    </location>
</feature>
<organism evidence="8 9">
    <name type="scientific">Sulfitobacter alexandrii</name>
    <dbReference type="NCBI Taxonomy" id="1917485"/>
    <lineage>
        <taxon>Bacteria</taxon>
        <taxon>Pseudomonadati</taxon>
        <taxon>Pseudomonadota</taxon>
        <taxon>Alphaproteobacteria</taxon>
        <taxon>Rhodobacterales</taxon>
        <taxon>Roseobacteraceae</taxon>
        <taxon>Sulfitobacter</taxon>
    </lineage>
</organism>
<dbReference type="KEGG" id="suam:BOO69_17475"/>
<gene>
    <name evidence="8" type="ORF">BOO69_17475</name>
</gene>
<feature type="transmembrane region" description="Helical" evidence="6">
    <location>
        <begin position="293"/>
        <end position="312"/>
    </location>
</feature>
<evidence type="ECO:0000256" key="4">
    <source>
        <dbReference type="ARBA" id="ARBA00023136"/>
    </source>
</evidence>
<feature type="transmembrane region" description="Helical" evidence="6">
    <location>
        <begin position="47"/>
        <end position="68"/>
    </location>
</feature>
<feature type="transmembrane region" description="Helical" evidence="6">
    <location>
        <begin position="109"/>
        <end position="128"/>
    </location>
</feature>
<dbReference type="EMBL" id="CP018076">
    <property type="protein sequence ID" value="APE44999.1"/>
    <property type="molecule type" value="Genomic_DNA"/>
</dbReference>
<keyword evidence="2 6" id="KW-0812">Transmembrane</keyword>
<feature type="domain" description="Sodium/calcium exchanger membrane region" evidence="7">
    <location>
        <begin position="198"/>
        <end position="338"/>
    </location>
</feature>
<evidence type="ECO:0000256" key="1">
    <source>
        <dbReference type="ARBA" id="ARBA00004141"/>
    </source>
</evidence>
<keyword evidence="9" id="KW-1185">Reference proteome</keyword>
<evidence type="ECO:0000256" key="6">
    <source>
        <dbReference type="SAM" id="Phobius"/>
    </source>
</evidence>
<reference evidence="8 9" key="1">
    <citation type="submission" date="2016-11" db="EMBL/GenBank/DDBJ databases">
        <title>Complete genome sequence of Sulfitobacter sp. AM1-D1, a toxic bacteria associated with marine dinoflagellate Alexandrium minutum in East China Sea.</title>
        <authorList>
            <person name="Yang Q."/>
            <person name="Zhang X."/>
            <person name="Tian X."/>
        </authorList>
    </citation>
    <scope>NUCLEOTIDE SEQUENCE [LARGE SCALE GENOMIC DNA]</scope>
    <source>
        <strain evidence="8 9">AM1-D1</strain>
    </source>
</reference>
<dbReference type="STRING" id="1917485.BOO69_17475"/>
<evidence type="ECO:0000259" key="7">
    <source>
        <dbReference type="Pfam" id="PF01699"/>
    </source>
</evidence>
<dbReference type="GO" id="GO:0055085">
    <property type="term" value="P:transmembrane transport"/>
    <property type="evidence" value="ECO:0007669"/>
    <property type="project" value="InterPro"/>
</dbReference>
<dbReference type="OrthoDB" id="153124at2"/>
<feature type="transmembrane region" description="Helical" evidence="6">
    <location>
        <begin position="217"/>
        <end position="240"/>
    </location>
</feature>
<feature type="domain" description="Sodium/calcium exchanger membrane region" evidence="7">
    <location>
        <begin position="10"/>
        <end position="122"/>
    </location>
</feature>
<keyword evidence="4 6" id="KW-0472">Membrane</keyword>
<feature type="region of interest" description="Disordered" evidence="5">
    <location>
        <begin position="167"/>
        <end position="189"/>
    </location>
</feature>
<dbReference type="Proteomes" id="UP000181897">
    <property type="component" value="Chromosome"/>
</dbReference>
<comment type="subcellular location">
    <subcellularLocation>
        <location evidence="1">Membrane</location>
        <topology evidence="1">Multi-pass membrane protein</topology>
    </subcellularLocation>
</comment>
<dbReference type="InterPro" id="IPR004837">
    <property type="entry name" value="NaCa_Exmemb"/>
</dbReference>
<proteinExistence type="predicted"/>
<keyword evidence="3 6" id="KW-1133">Transmembrane helix</keyword>
<dbReference type="GO" id="GO:0016020">
    <property type="term" value="C:membrane"/>
    <property type="evidence" value="ECO:0007669"/>
    <property type="project" value="UniProtKB-SubCell"/>
</dbReference>
<feature type="transmembrane region" description="Helical" evidence="6">
    <location>
        <begin position="193"/>
        <end position="211"/>
    </location>
</feature>
<feature type="transmembrane region" description="Helical" evidence="6">
    <location>
        <begin position="319"/>
        <end position="338"/>
    </location>
</feature>
<name>A0A1J0WKZ8_9RHOB</name>
<accession>A0A1J0WKZ8</accession>
<feature type="transmembrane region" description="Helical" evidence="6">
    <location>
        <begin position="134"/>
        <end position="152"/>
    </location>
</feature>